<feature type="compositionally biased region" description="Basic and acidic residues" evidence="1">
    <location>
        <begin position="157"/>
        <end position="167"/>
    </location>
</feature>
<feature type="compositionally biased region" description="Polar residues" evidence="1">
    <location>
        <begin position="98"/>
        <end position="113"/>
    </location>
</feature>
<reference evidence="2" key="1">
    <citation type="submission" date="2021-02" db="EMBL/GenBank/DDBJ databases">
        <authorList>
            <person name="Dougan E. K."/>
            <person name="Rhodes N."/>
            <person name="Thang M."/>
            <person name="Chan C."/>
        </authorList>
    </citation>
    <scope>NUCLEOTIDE SEQUENCE</scope>
</reference>
<organism evidence="2 3">
    <name type="scientific">Symbiodinium natans</name>
    <dbReference type="NCBI Taxonomy" id="878477"/>
    <lineage>
        <taxon>Eukaryota</taxon>
        <taxon>Sar</taxon>
        <taxon>Alveolata</taxon>
        <taxon>Dinophyceae</taxon>
        <taxon>Suessiales</taxon>
        <taxon>Symbiodiniaceae</taxon>
        <taxon>Symbiodinium</taxon>
    </lineage>
</organism>
<accession>A0A812Q655</accession>
<evidence type="ECO:0000313" key="2">
    <source>
        <dbReference type="EMBL" id="CAE7358083.1"/>
    </source>
</evidence>
<dbReference type="AlphaFoldDB" id="A0A812Q655"/>
<proteinExistence type="predicted"/>
<feature type="compositionally biased region" description="Acidic residues" evidence="1">
    <location>
        <begin position="118"/>
        <end position="153"/>
    </location>
</feature>
<name>A0A812Q655_9DINO</name>
<dbReference type="Proteomes" id="UP000604046">
    <property type="component" value="Unassembled WGS sequence"/>
</dbReference>
<evidence type="ECO:0000313" key="3">
    <source>
        <dbReference type="Proteomes" id="UP000604046"/>
    </source>
</evidence>
<dbReference type="EMBL" id="CAJNDS010002167">
    <property type="protein sequence ID" value="CAE7358083.1"/>
    <property type="molecule type" value="Genomic_DNA"/>
</dbReference>
<keyword evidence="3" id="KW-1185">Reference proteome</keyword>
<dbReference type="PANTHER" id="PTHR48209">
    <property type="entry name" value="AGL056WP"/>
    <property type="match status" value="1"/>
</dbReference>
<dbReference type="PANTHER" id="PTHR48209:SF2">
    <property type="entry name" value="FI24008P1"/>
    <property type="match status" value="1"/>
</dbReference>
<protein>
    <submittedName>
        <fullName evidence="2">Uncharacterized protein</fullName>
    </submittedName>
</protein>
<comment type="caution">
    <text evidence="2">The sequence shown here is derived from an EMBL/GenBank/DDBJ whole genome shotgun (WGS) entry which is preliminary data.</text>
</comment>
<dbReference type="OrthoDB" id="432201at2759"/>
<evidence type="ECO:0000256" key="1">
    <source>
        <dbReference type="SAM" id="MobiDB-lite"/>
    </source>
</evidence>
<gene>
    <name evidence="2" type="ORF">SNAT2548_LOCUS19135</name>
</gene>
<sequence>MEQGRQQHQDQCRQTRRLAKERVRQMYFGSLVLRCGSVWRHCRRLPAWQRFMLWCLAWLAFLQLADSGRSGGPPGFAVTGVASSVKASGPESAMLLGQSVTEQPQTSSYMQNTKGHEEDEEDEEDDEEDDEDDEEDDEDDDDDDEDEDEEGSGEEGQQEKLKVQDLDEVQRGVWKGSDAVSGETGVTGQEEAVPVFAPEAGPCVKATNSSTDVCCSTAVARIQRTSRFRSAYLQSPRDPSNIQSWWSQLAPSTARWYAQRAADEAAGQRWNGIAVLVVGQVRAGTEERVTRNIHKHVFQEMPTSRYHVFAVLEFTRSGFTWRGENQHNRNYSRDFADEQVQEMLSTYGGNYTLAEWTRDDVEREQYVYAECSNQAKAGQGLTQQYLKFARALELMSKKEEEDGQRFALVVRIRPDIMYVGSAGSALRYRLAEAMSPVNSTIPFACGSIGGGGGDAFLMMDRAAATALGNVWRSLRGCRVENVDECVSWPAILGACLARPGPQHLRHYVKEQCEHGWVPVFLRHGVPNTDCGVSGVFAEPPHR</sequence>
<feature type="region of interest" description="Disordered" evidence="1">
    <location>
        <begin position="97"/>
        <end position="167"/>
    </location>
</feature>